<dbReference type="AlphaFoldDB" id="Q8VMH7"/>
<organism evidence="2">
    <name type="scientific">Pseudomonas putida</name>
    <name type="common">Arthrobacter siderocapsulatus</name>
    <dbReference type="NCBI Taxonomy" id="303"/>
    <lineage>
        <taxon>Bacteria</taxon>
        <taxon>Pseudomonadati</taxon>
        <taxon>Pseudomonadota</taxon>
        <taxon>Gammaproteobacteria</taxon>
        <taxon>Pseudomonadales</taxon>
        <taxon>Pseudomonadaceae</taxon>
        <taxon>Pseudomonas</taxon>
    </lineage>
</organism>
<geneLocation type="plasmid" evidence="2">
    <name>pWW0</name>
</geneLocation>
<sequence length="78" mass="8250">MKPSLNRRLIAPEISPRIATPKSNHVPRPAGAAILAFPGDPETQLSTRPQVGAAMVSTSDVLLILVIPRPHIGHTPSS</sequence>
<accession>Q8VMH7</accession>
<keyword evidence="2" id="KW-0614">Plasmid</keyword>
<feature type="region of interest" description="Disordered" evidence="1">
    <location>
        <begin position="1"/>
        <end position="29"/>
    </location>
</feature>
<evidence type="ECO:0000256" key="1">
    <source>
        <dbReference type="SAM" id="MobiDB-lite"/>
    </source>
</evidence>
<protein>
    <submittedName>
        <fullName evidence="2">Uncharacterized protein</fullName>
    </submittedName>
</protein>
<dbReference type="EMBL" id="AJ344068">
    <property type="protein sequence ID" value="CAC86836.1"/>
    <property type="molecule type" value="Genomic_DNA"/>
</dbReference>
<name>Q8VMH7_PSEPU</name>
<reference evidence="2" key="1">
    <citation type="journal article" date="2002" name="Environ. Microbiol.">
        <title>Complete sequence of the IncP-9 TOL plasmid pWW0 from Pseudomonas putida.</title>
        <authorList>
            <person name="Greated A."/>
            <person name="Lambertson L."/>
            <person name="Williams P.A."/>
            <person name="Thomas C.M."/>
        </authorList>
    </citation>
    <scope>NUCLEOTIDE SEQUENCE [LARGE SCALE GENOMIC DNA]</scope>
    <source>
        <plasmid evidence="2">pWW0</plasmid>
    </source>
</reference>
<evidence type="ECO:0000313" key="2">
    <source>
        <dbReference type="EMBL" id="CAC86836.1"/>
    </source>
</evidence>
<proteinExistence type="predicted"/>